<reference evidence="5" key="1">
    <citation type="submission" date="2020-12" db="EMBL/GenBank/DDBJ databases">
        <title>Metabolic potential, ecology and presence of endohyphal bacteria is reflected in genomic diversity of Mucoromycotina.</title>
        <authorList>
            <person name="Muszewska A."/>
            <person name="Okrasinska A."/>
            <person name="Steczkiewicz K."/>
            <person name="Drgas O."/>
            <person name="Orlowska M."/>
            <person name="Perlinska-Lenart U."/>
            <person name="Aleksandrzak-Piekarczyk T."/>
            <person name="Szatraj K."/>
            <person name="Zielenkiewicz U."/>
            <person name="Pilsyk S."/>
            <person name="Malc E."/>
            <person name="Mieczkowski P."/>
            <person name="Kruszewska J.S."/>
            <person name="Biernat P."/>
            <person name="Pawlowska J."/>
        </authorList>
    </citation>
    <scope>NUCLEOTIDE SEQUENCE</scope>
    <source>
        <strain evidence="5">WA0000017839</strain>
    </source>
</reference>
<evidence type="ECO:0000256" key="1">
    <source>
        <dbReference type="ARBA" id="ARBA00022722"/>
    </source>
</evidence>
<accession>A0A8H7R8Z7</accession>
<keyword evidence="6" id="KW-1185">Reference proteome</keyword>
<dbReference type="InterPro" id="IPR002562">
    <property type="entry name" value="3'-5'_exonuclease_dom"/>
</dbReference>
<dbReference type="PANTHER" id="PTHR13620:SF104">
    <property type="entry name" value="EXONUCLEASE 3'-5' DOMAIN-CONTAINING PROTEIN 2"/>
    <property type="match status" value="1"/>
</dbReference>
<dbReference type="PANTHER" id="PTHR13620">
    <property type="entry name" value="3-5 EXONUCLEASE"/>
    <property type="match status" value="1"/>
</dbReference>
<dbReference type="Gene3D" id="3.30.420.10">
    <property type="entry name" value="Ribonuclease H-like superfamily/Ribonuclease H"/>
    <property type="match status" value="1"/>
</dbReference>
<organism evidence="5 6">
    <name type="scientific">Mucor saturninus</name>
    <dbReference type="NCBI Taxonomy" id="64648"/>
    <lineage>
        <taxon>Eukaryota</taxon>
        <taxon>Fungi</taxon>
        <taxon>Fungi incertae sedis</taxon>
        <taxon>Mucoromycota</taxon>
        <taxon>Mucoromycotina</taxon>
        <taxon>Mucoromycetes</taxon>
        <taxon>Mucorales</taxon>
        <taxon>Mucorineae</taxon>
        <taxon>Mucoraceae</taxon>
        <taxon>Mucor</taxon>
    </lineage>
</organism>
<dbReference type="InterPro" id="IPR012337">
    <property type="entry name" value="RNaseH-like_sf"/>
</dbReference>
<dbReference type="SUPFAM" id="SSF53098">
    <property type="entry name" value="Ribonuclease H-like"/>
    <property type="match status" value="1"/>
</dbReference>
<dbReference type="GO" id="GO:0005634">
    <property type="term" value="C:nucleus"/>
    <property type="evidence" value="ECO:0007669"/>
    <property type="project" value="TreeGrafter"/>
</dbReference>
<evidence type="ECO:0000313" key="5">
    <source>
        <dbReference type="EMBL" id="KAG2206552.1"/>
    </source>
</evidence>
<feature type="compositionally biased region" description="Polar residues" evidence="3">
    <location>
        <begin position="239"/>
        <end position="251"/>
    </location>
</feature>
<dbReference type="InterPro" id="IPR051132">
    <property type="entry name" value="3-5_Exonuclease_domain"/>
</dbReference>
<dbReference type="CDD" id="cd06141">
    <property type="entry name" value="WRN_exo"/>
    <property type="match status" value="1"/>
</dbReference>
<protein>
    <recommendedName>
        <fullName evidence="4">3'-5' exonuclease domain-containing protein</fullName>
    </recommendedName>
</protein>
<dbReference type="GO" id="GO:0005737">
    <property type="term" value="C:cytoplasm"/>
    <property type="evidence" value="ECO:0007669"/>
    <property type="project" value="TreeGrafter"/>
</dbReference>
<dbReference type="OrthoDB" id="1920326at2759"/>
<dbReference type="Proteomes" id="UP000603453">
    <property type="component" value="Unassembled WGS sequence"/>
</dbReference>
<keyword evidence="1" id="KW-0540">Nuclease</keyword>
<dbReference type="EMBL" id="JAEPRD010000030">
    <property type="protein sequence ID" value="KAG2206552.1"/>
    <property type="molecule type" value="Genomic_DNA"/>
</dbReference>
<dbReference type="GO" id="GO:0008408">
    <property type="term" value="F:3'-5' exonuclease activity"/>
    <property type="evidence" value="ECO:0007669"/>
    <property type="project" value="InterPro"/>
</dbReference>
<dbReference type="GO" id="GO:0006139">
    <property type="term" value="P:nucleobase-containing compound metabolic process"/>
    <property type="evidence" value="ECO:0007669"/>
    <property type="project" value="InterPro"/>
</dbReference>
<keyword evidence="2" id="KW-0378">Hydrolase</keyword>
<evidence type="ECO:0000256" key="2">
    <source>
        <dbReference type="ARBA" id="ARBA00022801"/>
    </source>
</evidence>
<dbReference type="InterPro" id="IPR036397">
    <property type="entry name" value="RNaseH_sf"/>
</dbReference>
<comment type="caution">
    <text evidence="5">The sequence shown here is derived from an EMBL/GenBank/DDBJ whole genome shotgun (WGS) entry which is preliminary data.</text>
</comment>
<evidence type="ECO:0000313" key="6">
    <source>
        <dbReference type="Proteomes" id="UP000603453"/>
    </source>
</evidence>
<dbReference type="AlphaFoldDB" id="A0A8H7R8Z7"/>
<sequence>MSTSGVSLMQMCYQNEIVLFRVHDFDTNTFPRELSKVRSCTKIVKLGRNIKADCTRVKRVFGVVVSNLVDLGPFCYNHDLVNNSRPRLDVLCGSILSLQLPKISIIRCGDWERDYLTSEQISYAALDAWVALKIFEKANEEPAVTKRVMSSAYGFIEDNEGSIEAHLKDTRLIKVDDVQVLSMLLETHQESGNPEARTLSDLGDPPFVLRINNHCLRTASKKQYDRKKQQDLSKVSPVPSESDTIHPNTSLDSGNVHVPSRILKDAFHVWTDWESYMVKNPDFILERVRRYIAPPEELYKSVSILFMHYGPTKCVLSGKPLFNEDAWSASKHVLEEIRLGHVSDVLNGPILYTEKGFDKNGLMKKFALYNAGSRLADMVLADYRLYHNTDVGSRNSYGKVHKGHYSPWLYQSINTIRIKLGHTPIDSYFTEKTRLPPVVKLDIIGCSVKDFVYKFLAICQKTKLAVTAVHTDQEVKLYEDFMKNPEKRRSLSLTSGKATPNFVCFAKLWSSYCKEGNDRQKYYDTVIFNIDTVRLVRSALTSESRSTVSIPVHVKITADQAIQRMIQSETVALLPPPSPSREQHQPMPLRALLPVPVIDPSISFSSGNLQQRARRKCAVCKTAGCKSANMHSRCSNKCGVCKLEGCNGKYKGPTCQNPSFT</sequence>
<feature type="domain" description="3'-5' exonuclease" evidence="4">
    <location>
        <begin position="5"/>
        <end position="137"/>
    </location>
</feature>
<proteinExistence type="predicted"/>
<evidence type="ECO:0000256" key="3">
    <source>
        <dbReference type="SAM" id="MobiDB-lite"/>
    </source>
</evidence>
<name>A0A8H7R8Z7_9FUNG</name>
<gene>
    <name evidence="5" type="ORF">INT47_008569</name>
</gene>
<dbReference type="Pfam" id="PF01612">
    <property type="entry name" value="DNA_pol_A_exo1"/>
    <property type="match status" value="1"/>
</dbReference>
<dbReference type="GO" id="GO:0003676">
    <property type="term" value="F:nucleic acid binding"/>
    <property type="evidence" value="ECO:0007669"/>
    <property type="project" value="InterPro"/>
</dbReference>
<feature type="compositionally biased region" description="Basic and acidic residues" evidence="3">
    <location>
        <begin position="222"/>
        <end position="231"/>
    </location>
</feature>
<feature type="region of interest" description="Disordered" evidence="3">
    <location>
        <begin position="220"/>
        <end position="251"/>
    </location>
</feature>
<evidence type="ECO:0000259" key="4">
    <source>
        <dbReference type="Pfam" id="PF01612"/>
    </source>
</evidence>